<feature type="compositionally biased region" description="Pro residues" evidence="8">
    <location>
        <begin position="140"/>
        <end position="158"/>
    </location>
</feature>
<dbReference type="GO" id="GO:0000922">
    <property type="term" value="C:spindle pole"/>
    <property type="evidence" value="ECO:0007669"/>
    <property type="project" value="UniProtKB-SubCell"/>
</dbReference>
<dbReference type="InterPro" id="IPR050304">
    <property type="entry name" value="MT-severing_AAA_ATPase"/>
</dbReference>
<gene>
    <name evidence="10" type="ORF">RR46_01934</name>
</gene>
<dbReference type="InterPro" id="IPR003959">
    <property type="entry name" value="ATPase_AAA_core"/>
</dbReference>
<evidence type="ECO:0000256" key="8">
    <source>
        <dbReference type="SAM" id="MobiDB-lite"/>
    </source>
</evidence>
<dbReference type="EMBL" id="KQ458981">
    <property type="protein sequence ID" value="KPJ04469.1"/>
    <property type="molecule type" value="Genomic_DNA"/>
</dbReference>
<dbReference type="SMART" id="SM00382">
    <property type="entry name" value="AAA"/>
    <property type="match status" value="1"/>
</dbReference>
<dbReference type="GO" id="GO:0016853">
    <property type="term" value="F:isomerase activity"/>
    <property type="evidence" value="ECO:0007669"/>
    <property type="project" value="UniProtKB-KW"/>
</dbReference>
<keyword evidence="3" id="KW-0493">Microtubule</keyword>
<keyword evidence="5" id="KW-0067">ATP-binding</keyword>
<dbReference type="Pfam" id="PF17862">
    <property type="entry name" value="AAA_lid_3"/>
    <property type="match status" value="1"/>
</dbReference>
<dbReference type="GO" id="GO:0005874">
    <property type="term" value="C:microtubule"/>
    <property type="evidence" value="ECO:0007669"/>
    <property type="project" value="UniProtKB-KW"/>
</dbReference>
<evidence type="ECO:0000256" key="5">
    <source>
        <dbReference type="ARBA" id="ARBA00022840"/>
    </source>
</evidence>
<dbReference type="SUPFAM" id="SSF52540">
    <property type="entry name" value="P-loop containing nucleoside triphosphate hydrolases"/>
    <property type="match status" value="1"/>
</dbReference>
<dbReference type="PANTHER" id="PTHR23074">
    <property type="entry name" value="AAA DOMAIN-CONTAINING"/>
    <property type="match status" value="1"/>
</dbReference>
<comment type="subcellular location">
    <subcellularLocation>
        <location evidence="1">Cytoplasm</location>
        <location evidence="1">Cytoskeleton</location>
        <location evidence="1">Spindle pole</location>
    </subcellularLocation>
</comment>
<evidence type="ECO:0000313" key="11">
    <source>
        <dbReference type="Proteomes" id="UP000053268"/>
    </source>
</evidence>
<dbReference type="PANTHER" id="PTHR23074:SF78">
    <property type="entry name" value="KATANIN P60 ATPASE-CONTAINING SUBUNIT A-LIKE 2"/>
    <property type="match status" value="1"/>
</dbReference>
<dbReference type="Proteomes" id="UP000053268">
    <property type="component" value="Unassembled WGS sequence"/>
</dbReference>
<name>A0A194QGC4_PAPXU</name>
<keyword evidence="7" id="KW-0413">Isomerase</keyword>
<dbReference type="GO" id="GO:0005524">
    <property type="term" value="F:ATP binding"/>
    <property type="evidence" value="ECO:0007669"/>
    <property type="project" value="UniProtKB-KW"/>
</dbReference>
<dbReference type="Gene3D" id="3.40.50.300">
    <property type="entry name" value="P-loop containing nucleotide triphosphate hydrolases"/>
    <property type="match status" value="1"/>
</dbReference>
<dbReference type="InterPro" id="IPR006594">
    <property type="entry name" value="LisH"/>
</dbReference>
<dbReference type="AlphaFoldDB" id="A0A194QGC4"/>
<evidence type="ECO:0000313" key="10">
    <source>
        <dbReference type="EMBL" id="KPJ04469.1"/>
    </source>
</evidence>
<dbReference type="FunFam" id="3.40.50.300:FF:000159">
    <property type="entry name" value="Katanin p60 ATPase-containing subunit A1"/>
    <property type="match status" value="1"/>
</dbReference>
<feature type="region of interest" description="Disordered" evidence="8">
    <location>
        <begin position="139"/>
        <end position="164"/>
    </location>
</feature>
<evidence type="ECO:0000256" key="4">
    <source>
        <dbReference type="ARBA" id="ARBA00022741"/>
    </source>
</evidence>
<evidence type="ECO:0000256" key="7">
    <source>
        <dbReference type="ARBA" id="ARBA00023235"/>
    </source>
</evidence>
<organism evidence="10 11">
    <name type="scientific">Papilio xuthus</name>
    <name type="common">Asian swallowtail butterfly</name>
    <dbReference type="NCBI Taxonomy" id="66420"/>
    <lineage>
        <taxon>Eukaryota</taxon>
        <taxon>Metazoa</taxon>
        <taxon>Ecdysozoa</taxon>
        <taxon>Arthropoda</taxon>
        <taxon>Hexapoda</taxon>
        <taxon>Insecta</taxon>
        <taxon>Pterygota</taxon>
        <taxon>Neoptera</taxon>
        <taxon>Endopterygota</taxon>
        <taxon>Lepidoptera</taxon>
        <taxon>Glossata</taxon>
        <taxon>Ditrysia</taxon>
        <taxon>Papilionoidea</taxon>
        <taxon>Papilionidae</taxon>
        <taxon>Papilioninae</taxon>
        <taxon>Papilio</taxon>
    </lineage>
</organism>
<evidence type="ECO:0000256" key="1">
    <source>
        <dbReference type="ARBA" id="ARBA00004647"/>
    </source>
</evidence>
<dbReference type="SMART" id="SM00667">
    <property type="entry name" value="LisH"/>
    <property type="match status" value="1"/>
</dbReference>
<dbReference type="GO" id="GO:0016887">
    <property type="term" value="F:ATP hydrolysis activity"/>
    <property type="evidence" value="ECO:0007669"/>
    <property type="project" value="InterPro"/>
</dbReference>
<keyword evidence="2" id="KW-0963">Cytoplasm</keyword>
<protein>
    <submittedName>
        <fullName evidence="10">Katanin p60 ATPase-containing subunit A-like 2</fullName>
    </submittedName>
</protein>
<keyword evidence="6" id="KW-0206">Cytoskeleton</keyword>
<accession>A0A194QGC4</accession>
<dbReference type="Gene3D" id="1.10.8.60">
    <property type="match status" value="1"/>
</dbReference>
<keyword evidence="4" id="KW-0547">Nucleotide-binding</keyword>
<dbReference type="PROSITE" id="PS50896">
    <property type="entry name" value="LISH"/>
    <property type="match status" value="1"/>
</dbReference>
<dbReference type="InterPro" id="IPR003593">
    <property type="entry name" value="AAA+_ATPase"/>
</dbReference>
<dbReference type="Pfam" id="PF00004">
    <property type="entry name" value="AAA"/>
    <property type="match status" value="1"/>
</dbReference>
<dbReference type="InterPro" id="IPR041569">
    <property type="entry name" value="AAA_lid_3"/>
</dbReference>
<sequence>MYLQLNASGLLQLSGLFELTSWKISTIIFCVEVEVVKENIMMLHISAKLFKNMCEVNPQWKEALFRQRKRILKYLVHGFLKQEGYLASAEAFRSEAALTNEYELCDNMDLEIILQDFCSYYMMRFNKQPQFCRQVAEPRPLLPTRPPTRAARPPPPEPEVNEDPNLPATFTVTKLFKDIPPEDLNSISAIERKPLSGFVANMSLDKKQLVDMLYQDIIRPSGVSWDDVKGLEEAKRILIESVVYPVRHPAVFTGLLEPWRGALLHGPPGAGKTLLARALAAESRCTFFNVACSTLVNKWRGESEKIVQVLFEMAFYYSPSIIFMDEVETLMSERSGPGEHEASRRLKSQLLTELDGVRDRDGLVFLLANSNMPWEIDTAMLRRLEKRIYIPLPDEKARAALFETYLNVRTVEVYPKVNFQELAAKTEGYSGSEIKLVCKEALMANVRKMLPNMVARSQSGRKERLDVSDILAAIDKTKPVSKDLAKRHIEWQEKMGCS</sequence>
<evidence type="ECO:0000256" key="2">
    <source>
        <dbReference type="ARBA" id="ARBA00022490"/>
    </source>
</evidence>
<evidence type="ECO:0000256" key="6">
    <source>
        <dbReference type="ARBA" id="ARBA00023212"/>
    </source>
</evidence>
<reference evidence="10 11" key="1">
    <citation type="journal article" date="2015" name="Nat. Commun.">
        <title>Outbred genome sequencing and CRISPR/Cas9 gene editing in butterflies.</title>
        <authorList>
            <person name="Li X."/>
            <person name="Fan D."/>
            <person name="Zhang W."/>
            <person name="Liu G."/>
            <person name="Zhang L."/>
            <person name="Zhao L."/>
            <person name="Fang X."/>
            <person name="Chen L."/>
            <person name="Dong Y."/>
            <person name="Chen Y."/>
            <person name="Ding Y."/>
            <person name="Zhao R."/>
            <person name="Feng M."/>
            <person name="Zhu Y."/>
            <person name="Feng Y."/>
            <person name="Jiang X."/>
            <person name="Zhu D."/>
            <person name="Xiang H."/>
            <person name="Feng X."/>
            <person name="Li S."/>
            <person name="Wang J."/>
            <person name="Zhang G."/>
            <person name="Kronforst M.R."/>
            <person name="Wang W."/>
        </authorList>
    </citation>
    <scope>NUCLEOTIDE SEQUENCE [LARGE SCALE GENOMIC DNA]</scope>
    <source>
        <strain evidence="10">Ya'a_city_454_Px</strain>
        <tissue evidence="10">Whole body</tissue>
    </source>
</reference>
<dbReference type="STRING" id="66420.A0A194QGC4"/>
<proteinExistence type="predicted"/>
<dbReference type="InterPro" id="IPR027417">
    <property type="entry name" value="P-loop_NTPase"/>
</dbReference>
<keyword evidence="11" id="KW-1185">Reference proteome</keyword>
<evidence type="ECO:0000256" key="3">
    <source>
        <dbReference type="ARBA" id="ARBA00022701"/>
    </source>
</evidence>
<evidence type="ECO:0000259" key="9">
    <source>
        <dbReference type="SMART" id="SM00382"/>
    </source>
</evidence>
<feature type="domain" description="AAA+ ATPase" evidence="9">
    <location>
        <begin position="258"/>
        <end position="394"/>
    </location>
</feature>